<organism evidence="2 3">
    <name type="scientific">Reticulomyxa filosa</name>
    <dbReference type="NCBI Taxonomy" id="46433"/>
    <lineage>
        <taxon>Eukaryota</taxon>
        <taxon>Sar</taxon>
        <taxon>Rhizaria</taxon>
        <taxon>Retaria</taxon>
        <taxon>Foraminifera</taxon>
        <taxon>Monothalamids</taxon>
        <taxon>Reticulomyxidae</taxon>
        <taxon>Reticulomyxa</taxon>
    </lineage>
</organism>
<keyword evidence="1" id="KW-1133">Transmembrane helix</keyword>
<evidence type="ECO:0000313" key="2">
    <source>
        <dbReference type="EMBL" id="ETO07326.1"/>
    </source>
</evidence>
<dbReference type="InterPro" id="IPR038765">
    <property type="entry name" value="Papain-like_cys_pep_sf"/>
</dbReference>
<proteinExistence type="predicted"/>
<dbReference type="Gene3D" id="3.10.620.30">
    <property type="match status" value="1"/>
</dbReference>
<evidence type="ECO:0000256" key="1">
    <source>
        <dbReference type="SAM" id="Phobius"/>
    </source>
</evidence>
<gene>
    <name evidence="2" type="ORF">RFI_30067</name>
</gene>
<evidence type="ECO:0000313" key="3">
    <source>
        <dbReference type="Proteomes" id="UP000023152"/>
    </source>
</evidence>
<comment type="caution">
    <text evidence="2">The sequence shown here is derived from an EMBL/GenBank/DDBJ whole genome shotgun (WGS) entry which is preliminary data.</text>
</comment>
<feature type="transmembrane region" description="Helical" evidence="1">
    <location>
        <begin position="159"/>
        <end position="176"/>
    </location>
</feature>
<keyword evidence="1" id="KW-0472">Membrane</keyword>
<name>X6M147_RETFI</name>
<reference evidence="2 3" key="1">
    <citation type="journal article" date="2013" name="Curr. Biol.">
        <title>The Genome of the Foraminiferan Reticulomyxa filosa.</title>
        <authorList>
            <person name="Glockner G."/>
            <person name="Hulsmann N."/>
            <person name="Schleicher M."/>
            <person name="Noegel A.A."/>
            <person name="Eichinger L."/>
            <person name="Gallinger C."/>
            <person name="Pawlowski J."/>
            <person name="Sierra R."/>
            <person name="Euteneuer U."/>
            <person name="Pillet L."/>
            <person name="Moustafa A."/>
            <person name="Platzer M."/>
            <person name="Groth M."/>
            <person name="Szafranski K."/>
            <person name="Schliwa M."/>
        </authorList>
    </citation>
    <scope>NUCLEOTIDE SEQUENCE [LARGE SCALE GENOMIC DNA]</scope>
</reference>
<accession>X6M147</accession>
<dbReference type="AlphaFoldDB" id="X6M147"/>
<dbReference type="Proteomes" id="UP000023152">
    <property type="component" value="Unassembled WGS sequence"/>
</dbReference>
<protein>
    <submittedName>
        <fullName evidence="2">Uncharacterized protein</fullName>
    </submittedName>
</protein>
<dbReference type="OrthoDB" id="409136at2759"/>
<keyword evidence="3" id="KW-1185">Reference proteome</keyword>
<sequence length="248" mass="28959">MEVALQCGDKRWVITIEPDDNFELFQFQVFSLTEISPETQEFRVSSMASMIYNEKIDLKSVKGTDIIHVRKKNPNMAAFPTIGNVALPQVVVERPERIQSFMAHVYPSLSQMEKYEDPLLQKKAREMIPVAMLEKRASRNANLSPYTVTYMIFFHKKEIYIYMYTCIYVYAYMYIYTHIHIYNNNTEAIDNGCSFLSPKDQFVKELLHWFKFEWFTWVDALKCKFCGGKSKAAGMMQPTSDDLKYGAS</sequence>
<dbReference type="SUPFAM" id="SSF54001">
    <property type="entry name" value="Cysteine proteinases"/>
    <property type="match status" value="1"/>
</dbReference>
<dbReference type="EMBL" id="ASPP01026259">
    <property type="protein sequence ID" value="ETO07326.1"/>
    <property type="molecule type" value="Genomic_DNA"/>
</dbReference>
<keyword evidence="1" id="KW-0812">Transmembrane</keyword>